<dbReference type="Proteomes" id="UP001431783">
    <property type="component" value="Unassembled WGS sequence"/>
</dbReference>
<proteinExistence type="predicted"/>
<keyword evidence="2" id="KW-1185">Reference proteome</keyword>
<name>A0AAW1V1W8_9CUCU</name>
<dbReference type="EMBL" id="JARQZJ010000104">
    <property type="protein sequence ID" value="KAK9887094.1"/>
    <property type="molecule type" value="Genomic_DNA"/>
</dbReference>
<reference evidence="1 2" key="1">
    <citation type="submission" date="2023-03" db="EMBL/GenBank/DDBJ databases">
        <title>Genome insight into feeding habits of ladybird beetles.</title>
        <authorList>
            <person name="Li H.-S."/>
            <person name="Huang Y.-H."/>
            <person name="Pang H."/>
        </authorList>
    </citation>
    <scope>NUCLEOTIDE SEQUENCE [LARGE SCALE GENOMIC DNA]</scope>
    <source>
        <strain evidence="1">SYSU_2023b</strain>
        <tissue evidence="1">Whole body</tissue>
    </source>
</reference>
<protein>
    <submittedName>
        <fullName evidence="1">Uncharacterized protein</fullName>
    </submittedName>
</protein>
<organism evidence="1 2">
    <name type="scientific">Henosepilachna vigintioctopunctata</name>
    <dbReference type="NCBI Taxonomy" id="420089"/>
    <lineage>
        <taxon>Eukaryota</taxon>
        <taxon>Metazoa</taxon>
        <taxon>Ecdysozoa</taxon>
        <taxon>Arthropoda</taxon>
        <taxon>Hexapoda</taxon>
        <taxon>Insecta</taxon>
        <taxon>Pterygota</taxon>
        <taxon>Neoptera</taxon>
        <taxon>Endopterygota</taxon>
        <taxon>Coleoptera</taxon>
        <taxon>Polyphaga</taxon>
        <taxon>Cucujiformia</taxon>
        <taxon>Coccinelloidea</taxon>
        <taxon>Coccinellidae</taxon>
        <taxon>Epilachninae</taxon>
        <taxon>Epilachnini</taxon>
        <taxon>Henosepilachna</taxon>
    </lineage>
</organism>
<gene>
    <name evidence="1" type="ORF">WA026_020038</name>
</gene>
<dbReference type="AlphaFoldDB" id="A0AAW1V1W8"/>
<evidence type="ECO:0000313" key="1">
    <source>
        <dbReference type="EMBL" id="KAK9887094.1"/>
    </source>
</evidence>
<evidence type="ECO:0000313" key="2">
    <source>
        <dbReference type="Proteomes" id="UP001431783"/>
    </source>
</evidence>
<comment type="caution">
    <text evidence="1">The sequence shown here is derived from an EMBL/GenBank/DDBJ whole genome shotgun (WGS) entry which is preliminary data.</text>
</comment>
<sequence length="179" mass="21131">MENCIEIENELSKFKSRNKRAIEFLGSTIRFLTGNLDQKDLKHINNDLKELFKNQNSIITRIDKFTSFANHISNRYNNDIKIIQNNINTTMEAIKYTEDEVHKIQLVHYNILLSQKLLSIIKIIQRTITLALNNITNLEIISTNELKEITDHLKFIYNNNELLELDTIHLIRIIEFSKF</sequence>
<accession>A0AAW1V1W8</accession>